<name>A0ABT5FGC7_9GAMM</name>
<protein>
    <submittedName>
        <fullName evidence="1">Uncharacterized protein</fullName>
    </submittedName>
</protein>
<dbReference type="EMBL" id="JAQOMS010000002">
    <property type="protein sequence ID" value="MDC2890023.1"/>
    <property type="molecule type" value="Genomic_DNA"/>
</dbReference>
<reference evidence="1 2" key="1">
    <citation type="submission" date="2023-01" db="EMBL/GenBank/DDBJ databases">
        <title>Psychrosphaera sp. nov., isolated from marine algae.</title>
        <authorList>
            <person name="Bayburt H."/>
            <person name="Choi B.J."/>
            <person name="Kim J.M."/>
            <person name="Choi D.G."/>
            <person name="Jeon C.O."/>
        </authorList>
    </citation>
    <scope>NUCLEOTIDE SEQUENCE [LARGE SCALE GENOMIC DNA]</scope>
    <source>
        <strain evidence="1 2">G1-22</strain>
    </source>
</reference>
<comment type="caution">
    <text evidence="1">The sequence shown here is derived from an EMBL/GenBank/DDBJ whole genome shotgun (WGS) entry which is preliminary data.</text>
</comment>
<evidence type="ECO:0000313" key="1">
    <source>
        <dbReference type="EMBL" id="MDC2890023.1"/>
    </source>
</evidence>
<dbReference type="Proteomes" id="UP001528411">
    <property type="component" value="Unassembled WGS sequence"/>
</dbReference>
<accession>A0ABT5FGC7</accession>
<gene>
    <name evidence="1" type="ORF">PN838_16190</name>
</gene>
<evidence type="ECO:0000313" key="2">
    <source>
        <dbReference type="Proteomes" id="UP001528411"/>
    </source>
</evidence>
<keyword evidence="2" id="KW-1185">Reference proteome</keyword>
<sequence>MPPNYLNFDDYAKSNLSRPDLTVSFYPFIDTSVGGHYYHRAANIPMGGWTKVLVDAHPTHHNGGAHNPYSSFSEGGDHYPGDGQKYFDSMATISLGVATPGTKSSPIAFYVDELAAYSMPYENEETISNLAVGFSPQTKRFDVSFSDKYRCIECNAEYEVRYSFFPIDNGNYEQAYLPDYVVNFDREDNNEQGKIIKPSPGYNQIWAAFDIQAEHKTMLTEGQTIFIAIKDKSERSEIEQQPADFEIVSVL</sequence>
<proteinExistence type="predicted"/>
<organism evidence="1 2">
    <name type="scientific">Psychrosphaera algicola</name>
    <dbReference type="NCBI Taxonomy" id="3023714"/>
    <lineage>
        <taxon>Bacteria</taxon>
        <taxon>Pseudomonadati</taxon>
        <taxon>Pseudomonadota</taxon>
        <taxon>Gammaproteobacteria</taxon>
        <taxon>Alteromonadales</taxon>
        <taxon>Pseudoalteromonadaceae</taxon>
        <taxon>Psychrosphaera</taxon>
    </lineage>
</organism>
<dbReference type="RefSeq" id="WP_272181327.1">
    <property type="nucleotide sequence ID" value="NZ_JAQOMS010000002.1"/>
</dbReference>